<proteinExistence type="predicted"/>
<feature type="domain" description="Ribbon-helix-helix protein CopG" evidence="1">
    <location>
        <begin position="2"/>
        <end position="39"/>
    </location>
</feature>
<evidence type="ECO:0000313" key="3">
    <source>
        <dbReference type="Proteomes" id="UP000832097"/>
    </source>
</evidence>
<dbReference type="RefSeq" id="WP_243554430.1">
    <property type="nucleotide sequence ID" value="NZ_CP094528.1"/>
</dbReference>
<name>A0ABY4BW42_9MICO</name>
<reference evidence="2 3" key="1">
    <citation type="submission" date="2022-03" db="EMBL/GenBank/DDBJ databases">
        <title>Mucilaginibacter sp. isolated from the gut of Protaetia brevitarsis seulensis larvae.</title>
        <authorList>
            <person name="Won M."/>
            <person name="Kim S.-J."/>
            <person name="Kwon S.-W."/>
        </authorList>
    </citation>
    <scope>NUCLEOTIDE SEQUENCE [LARGE SCALE GENOMIC DNA]</scope>
    <source>
        <strain evidence="2 3">CFWR-12</strain>
    </source>
</reference>
<dbReference type="Proteomes" id="UP000832097">
    <property type="component" value="Chromosome"/>
</dbReference>
<evidence type="ECO:0000313" key="2">
    <source>
        <dbReference type="EMBL" id="UOE43448.1"/>
    </source>
</evidence>
<dbReference type="CDD" id="cd21631">
    <property type="entry name" value="RHH_CopG_NikR-like"/>
    <property type="match status" value="1"/>
</dbReference>
<dbReference type="EMBL" id="CP094528">
    <property type="protein sequence ID" value="UOE43448.1"/>
    <property type="molecule type" value="Genomic_DNA"/>
</dbReference>
<keyword evidence="3" id="KW-1185">Reference proteome</keyword>
<dbReference type="InterPro" id="IPR002145">
    <property type="entry name" value="CopG"/>
</dbReference>
<gene>
    <name evidence="2" type="ORF">MTO99_14880</name>
</gene>
<dbReference type="Pfam" id="PF01402">
    <property type="entry name" value="RHH_1"/>
    <property type="match status" value="1"/>
</dbReference>
<organism evidence="2 3">
    <name type="scientific">Agromyces larvae</name>
    <dbReference type="NCBI Taxonomy" id="2929802"/>
    <lineage>
        <taxon>Bacteria</taxon>
        <taxon>Bacillati</taxon>
        <taxon>Actinomycetota</taxon>
        <taxon>Actinomycetes</taxon>
        <taxon>Micrococcales</taxon>
        <taxon>Microbacteriaceae</taxon>
        <taxon>Agromyces</taxon>
    </lineage>
</organism>
<protein>
    <submittedName>
        <fullName evidence="2">Ribbon-helix-helix domain-containing protein</fullName>
    </submittedName>
</protein>
<sequence>MAVNLRLEPELARALRDKSTESGVSQQEILRRALIRYLEVGGASPVATYRAAIRPARQPFTTTDHPLVLPPSLTSLDLLDREDRF</sequence>
<evidence type="ECO:0000259" key="1">
    <source>
        <dbReference type="Pfam" id="PF01402"/>
    </source>
</evidence>
<accession>A0ABY4BW42</accession>